<sequence length="288" mass="28715">MTGRARGGRSVATVLWGASHPGPTVVVTLLAFALGVAAGVAPLHLTLLTVAVFFGQLSVGISNDVIDVGRDRSVGRTDKPLVSGRVTPGQAWAAAYGCLVIAVVLSAWIGLGMLAAHALFLASAWAYNAGLKSTPISIIPFIVGFGAFPSLAPLSAEPPAPAAPWAWIAGAALGAAIHLVNVLPDLDDDASTGVRGFPHIVGARASTLLAIGGLAVGTVATLSGPVHGDLAAVTPLAWVFFGAALALAGGTVVVAFARPRARVLFPLVMAAALLLAVQLVATGGALAA</sequence>
<gene>
    <name evidence="6" type="ORF">R2Q92_03465</name>
</gene>
<evidence type="ECO:0000256" key="1">
    <source>
        <dbReference type="ARBA" id="ARBA00004141"/>
    </source>
</evidence>
<keyword evidence="4 5" id="KW-0472">Membrane</keyword>
<dbReference type="InterPro" id="IPR000537">
    <property type="entry name" value="UbiA_prenyltransferase"/>
</dbReference>
<evidence type="ECO:0000256" key="2">
    <source>
        <dbReference type="ARBA" id="ARBA00022692"/>
    </source>
</evidence>
<feature type="transmembrane region" description="Helical" evidence="5">
    <location>
        <begin position="134"/>
        <end position="152"/>
    </location>
</feature>
<keyword evidence="2 5" id="KW-0812">Transmembrane</keyword>
<dbReference type="Pfam" id="PF01040">
    <property type="entry name" value="UbiA"/>
    <property type="match status" value="1"/>
</dbReference>
<dbReference type="CDD" id="cd13956">
    <property type="entry name" value="PT_UbiA"/>
    <property type="match status" value="1"/>
</dbReference>
<feature type="transmembrane region" description="Helical" evidence="5">
    <location>
        <begin position="164"/>
        <end position="184"/>
    </location>
</feature>
<evidence type="ECO:0000313" key="6">
    <source>
        <dbReference type="EMBL" id="MDZ8160879.1"/>
    </source>
</evidence>
<feature type="transmembrane region" description="Helical" evidence="5">
    <location>
        <begin position="93"/>
        <end position="122"/>
    </location>
</feature>
<evidence type="ECO:0000256" key="4">
    <source>
        <dbReference type="ARBA" id="ARBA00023136"/>
    </source>
</evidence>
<comment type="subcellular location">
    <subcellularLocation>
        <location evidence="1">Membrane</location>
        <topology evidence="1">Multi-pass membrane protein</topology>
    </subcellularLocation>
</comment>
<dbReference type="Proteomes" id="UP001291912">
    <property type="component" value="Unassembled WGS sequence"/>
</dbReference>
<feature type="transmembrane region" description="Helical" evidence="5">
    <location>
        <begin position="236"/>
        <end position="257"/>
    </location>
</feature>
<dbReference type="RefSeq" id="WP_194423555.1">
    <property type="nucleotide sequence ID" value="NZ_BAAAPT010000001.1"/>
</dbReference>
<dbReference type="EMBL" id="JAWJYN010000001">
    <property type="protein sequence ID" value="MDZ8160879.1"/>
    <property type="molecule type" value="Genomic_DNA"/>
</dbReference>
<keyword evidence="3 5" id="KW-1133">Transmembrane helix</keyword>
<keyword evidence="7" id="KW-1185">Reference proteome</keyword>
<comment type="caution">
    <text evidence="6">The sequence shown here is derived from an EMBL/GenBank/DDBJ whole genome shotgun (WGS) entry which is preliminary data.</text>
</comment>
<evidence type="ECO:0000313" key="7">
    <source>
        <dbReference type="Proteomes" id="UP001291912"/>
    </source>
</evidence>
<evidence type="ECO:0000256" key="5">
    <source>
        <dbReference type="SAM" id="Phobius"/>
    </source>
</evidence>
<dbReference type="Gene3D" id="1.10.357.140">
    <property type="entry name" value="UbiA prenyltransferase"/>
    <property type="match status" value="1"/>
</dbReference>
<feature type="transmembrane region" description="Helical" evidence="5">
    <location>
        <begin position="25"/>
        <end position="54"/>
    </location>
</feature>
<reference evidence="6 7" key="1">
    <citation type="submission" date="2023-10" db="EMBL/GenBank/DDBJ databases">
        <title>Microbacterium xanthum sp. nov., isolated from seaweed.</title>
        <authorList>
            <person name="Lee S.D."/>
        </authorList>
    </citation>
    <scope>NUCLEOTIDE SEQUENCE [LARGE SCALE GENOMIC DNA]</scope>
    <source>
        <strain evidence="6 7">KCTC 19124</strain>
    </source>
</reference>
<dbReference type="InterPro" id="IPR044878">
    <property type="entry name" value="UbiA_sf"/>
</dbReference>
<name>A0ABU5N477_9MICO</name>
<evidence type="ECO:0000256" key="3">
    <source>
        <dbReference type="ARBA" id="ARBA00022989"/>
    </source>
</evidence>
<feature type="transmembrane region" description="Helical" evidence="5">
    <location>
        <begin position="205"/>
        <end position="224"/>
    </location>
</feature>
<proteinExistence type="predicted"/>
<feature type="transmembrane region" description="Helical" evidence="5">
    <location>
        <begin position="264"/>
        <end position="287"/>
    </location>
</feature>
<accession>A0ABU5N477</accession>
<protein>
    <submittedName>
        <fullName evidence="6">UbiA family prenyltransferase</fullName>
    </submittedName>
</protein>
<organism evidence="6 7">
    <name type="scientific">Microbacterium aquimaris</name>
    <dbReference type="NCBI Taxonomy" id="459816"/>
    <lineage>
        <taxon>Bacteria</taxon>
        <taxon>Bacillati</taxon>
        <taxon>Actinomycetota</taxon>
        <taxon>Actinomycetes</taxon>
        <taxon>Micrococcales</taxon>
        <taxon>Microbacteriaceae</taxon>
        <taxon>Microbacterium</taxon>
    </lineage>
</organism>